<feature type="non-terminal residue" evidence="11">
    <location>
        <position position="1"/>
    </location>
</feature>
<evidence type="ECO:0000256" key="7">
    <source>
        <dbReference type="ARBA" id="ARBA00023136"/>
    </source>
</evidence>
<evidence type="ECO:0000256" key="2">
    <source>
        <dbReference type="ARBA" id="ARBA00004496"/>
    </source>
</evidence>
<dbReference type="Pfam" id="PF00791">
    <property type="entry name" value="ZU5"/>
    <property type="match status" value="1"/>
</dbReference>
<dbReference type="PANTHER" id="PTHR24123:SF141">
    <property type="entry name" value="ANKYRIN 2, ISOFORM U"/>
    <property type="match status" value="1"/>
</dbReference>
<feature type="region of interest" description="Disordered" evidence="8">
    <location>
        <begin position="840"/>
        <end position="867"/>
    </location>
</feature>
<name>A0A0X3NHQ9_SCHSO</name>
<feature type="region of interest" description="Disordered" evidence="8">
    <location>
        <begin position="598"/>
        <end position="629"/>
    </location>
</feature>
<dbReference type="InterPro" id="IPR011029">
    <property type="entry name" value="DEATH-like_dom_sf"/>
</dbReference>
<gene>
    <name evidence="11" type="ORF">TR119936</name>
</gene>
<keyword evidence="6" id="KW-0040">ANK repeat</keyword>
<dbReference type="PROSITE" id="PS50017">
    <property type="entry name" value="DEATH_DOMAIN"/>
    <property type="match status" value="1"/>
</dbReference>
<keyword evidence="5" id="KW-0677">Repeat</keyword>
<feature type="region of interest" description="Disordered" evidence="8">
    <location>
        <begin position="651"/>
        <end position="705"/>
    </location>
</feature>
<dbReference type="Gene3D" id="1.10.533.10">
    <property type="entry name" value="Death Domain, Fas"/>
    <property type="match status" value="1"/>
</dbReference>
<comment type="subcellular location">
    <subcellularLocation>
        <location evidence="2">Cytoplasm</location>
    </subcellularLocation>
    <subcellularLocation>
        <location evidence="1">Membrane</location>
    </subcellularLocation>
</comment>
<dbReference type="SUPFAM" id="SSF47986">
    <property type="entry name" value="DEATH domain"/>
    <property type="match status" value="1"/>
</dbReference>
<evidence type="ECO:0000256" key="6">
    <source>
        <dbReference type="ARBA" id="ARBA00023043"/>
    </source>
</evidence>
<protein>
    <recommendedName>
        <fullName evidence="12">Death domain-containing protein</fullName>
    </recommendedName>
</protein>
<feature type="region of interest" description="Disordered" evidence="8">
    <location>
        <begin position="474"/>
        <end position="498"/>
    </location>
</feature>
<feature type="compositionally biased region" description="Basic and acidic residues" evidence="8">
    <location>
        <begin position="843"/>
        <end position="861"/>
    </location>
</feature>
<evidence type="ECO:0000256" key="8">
    <source>
        <dbReference type="SAM" id="MobiDB-lite"/>
    </source>
</evidence>
<dbReference type="InterPro" id="IPR040745">
    <property type="entry name" value="Ankyrin_UPA"/>
</dbReference>
<keyword evidence="3" id="KW-0963">Cytoplasm</keyword>
<feature type="compositionally biased region" description="Polar residues" evidence="8">
    <location>
        <begin position="616"/>
        <end position="628"/>
    </location>
</feature>
<dbReference type="GO" id="GO:0005737">
    <property type="term" value="C:cytoplasm"/>
    <property type="evidence" value="ECO:0007669"/>
    <property type="project" value="UniProtKB-SubCell"/>
</dbReference>
<accession>A0A0X3NHQ9</accession>
<dbReference type="GO" id="GO:0007165">
    <property type="term" value="P:signal transduction"/>
    <property type="evidence" value="ECO:0007669"/>
    <property type="project" value="InterPro"/>
</dbReference>
<evidence type="ECO:0000256" key="3">
    <source>
        <dbReference type="ARBA" id="ARBA00022490"/>
    </source>
</evidence>
<evidence type="ECO:0000256" key="5">
    <source>
        <dbReference type="ARBA" id="ARBA00022737"/>
    </source>
</evidence>
<evidence type="ECO:0000259" key="10">
    <source>
        <dbReference type="PROSITE" id="PS51145"/>
    </source>
</evidence>
<dbReference type="InterPro" id="IPR000488">
    <property type="entry name" value="Death_dom"/>
</dbReference>
<organism evidence="11">
    <name type="scientific">Schistocephalus solidus</name>
    <name type="common">Tapeworm</name>
    <dbReference type="NCBI Taxonomy" id="70667"/>
    <lineage>
        <taxon>Eukaryota</taxon>
        <taxon>Metazoa</taxon>
        <taxon>Spiralia</taxon>
        <taxon>Lophotrochozoa</taxon>
        <taxon>Platyhelminthes</taxon>
        <taxon>Cestoda</taxon>
        <taxon>Eucestoda</taxon>
        <taxon>Diphyllobothriidea</taxon>
        <taxon>Diphyllobothriidae</taxon>
        <taxon>Schistocephalus</taxon>
    </lineage>
</organism>
<keyword evidence="4" id="KW-0597">Phosphoprotein</keyword>
<dbReference type="GO" id="GO:0016020">
    <property type="term" value="C:membrane"/>
    <property type="evidence" value="ECO:0007669"/>
    <property type="project" value="UniProtKB-SubCell"/>
</dbReference>
<dbReference type="EMBL" id="GEEE01023761">
    <property type="protein sequence ID" value="JAP39464.1"/>
    <property type="molecule type" value="Transcribed_RNA"/>
</dbReference>
<evidence type="ECO:0008006" key="12">
    <source>
        <dbReference type="Google" id="ProtNLM"/>
    </source>
</evidence>
<dbReference type="AlphaFoldDB" id="A0A0X3NHQ9"/>
<feature type="domain" description="Death" evidence="9">
    <location>
        <begin position="364"/>
        <end position="448"/>
    </location>
</feature>
<feature type="compositionally biased region" description="Polar residues" evidence="8">
    <location>
        <begin position="652"/>
        <end position="678"/>
    </location>
</feature>
<dbReference type="SMART" id="SM00005">
    <property type="entry name" value="DEATH"/>
    <property type="match status" value="1"/>
</dbReference>
<dbReference type="PANTHER" id="PTHR24123">
    <property type="entry name" value="ANKYRIN REPEAT-CONTAINING"/>
    <property type="match status" value="1"/>
</dbReference>
<dbReference type="PROSITE" id="PS51145">
    <property type="entry name" value="ZU5"/>
    <property type="match status" value="1"/>
</dbReference>
<evidence type="ECO:0000259" key="9">
    <source>
        <dbReference type="PROSITE" id="PS50017"/>
    </source>
</evidence>
<proteinExistence type="predicted"/>
<dbReference type="Gene3D" id="2.60.220.30">
    <property type="match status" value="1"/>
</dbReference>
<reference evidence="11" key="1">
    <citation type="submission" date="2016-01" db="EMBL/GenBank/DDBJ databases">
        <title>Reference transcriptome for the parasite Schistocephalus solidus: insights into the molecular evolution of parasitism.</title>
        <authorList>
            <person name="Hebert F.O."/>
            <person name="Grambauer S."/>
            <person name="Barber I."/>
            <person name="Landry C.R."/>
            <person name="Aubin-Horth N."/>
        </authorList>
    </citation>
    <scope>NUCLEOTIDE SEQUENCE</scope>
</reference>
<keyword evidence="7" id="KW-0472">Membrane</keyword>
<dbReference type="Gene3D" id="2.60.40.2660">
    <property type="match status" value="1"/>
</dbReference>
<sequence length="928" mass="100920">NTIPQYFALITRIRQDLILIGPEGSVLTSAVTPAVQVCFPPGALQKKIRVGLQVQEIPSALVTKCLGPRIAVSPIVSIEPRRRKFHRPITITIPLPGTGSGGAQQTEAGGNGNTNLSTIRLLCSITGGTAPAIWEDITGSSPFSLQQNCVSFTTTVSARLWLIDCPNLSEVTEMATTLYRESISVPYFGQFLVYCRRHHPEEAQLRCVCLTDDTEQKTLECQEGFEILARGEPVEILHDHICWLESAGNLVPVAKTGEQLHFYVRAFEENRLNMLIRVKDAHLPHSGKLAFMPNQKTPGEAPSEPLTVLEVLLSRKIASTPRTGELERRAALEVNGYEQSSEHLNDSLHPTSSDEELVESIARSDLDMKAIAQTLGPDWPALAEELGLSRADCDSIAEENNTDIKRAYACLLLWKERSNKDAVTGTVLGRALRRIGRDDILKQCMKNIELVQDEYELSVAVRNLQNEDYELEAHDNSAVISPDAASQPRPRSEEADDLTETAPIDVENVISPAVSSHEENPSNWVDHATEEERRAAVEQLVAELDDDIPTPPTVESGSDAGVEEVELVPQVKAAEPQKLEASQYIATESGVPLSMLQEDDATESSEVAVRPPLEATGNSPPVTSNDDSITAEKSEGNVTFAEPMAVSCKSVELSSLPSDTASPTSYTRHRSPTNTQECHLSFTRPTGAFPYNQPISEPELDDVLPPSPLVPGEFGVSCSTSATTTYRADLKTEQDRTMDARATQAASYISMASSDGPLISGEFVLVRQGFDDGPAPVVREKADFVVPIPLTRGAAFPSAGTTQPRQLVGPGTCQITAQLRRQALLDGHFQLCRSRSAKGACPRNHDVQATEEHELPPEPPRRTTSLTAGRCSRDDMQVNYGGRSQPAGSPPLSFDAAAPVTDLGVIPLWDGSHPREVDDLIKHLGPRL</sequence>
<dbReference type="Pfam" id="PF17809">
    <property type="entry name" value="UPA_2"/>
    <property type="match status" value="1"/>
</dbReference>
<dbReference type="Pfam" id="PF00531">
    <property type="entry name" value="Death"/>
    <property type="match status" value="1"/>
</dbReference>
<feature type="domain" description="ZU5" evidence="10">
    <location>
        <begin position="14"/>
        <end position="166"/>
    </location>
</feature>
<dbReference type="InterPro" id="IPR051165">
    <property type="entry name" value="Multifunctional_ANK_Repeat"/>
</dbReference>
<evidence type="ECO:0000313" key="11">
    <source>
        <dbReference type="EMBL" id="JAP39464.1"/>
    </source>
</evidence>
<evidence type="ECO:0000256" key="4">
    <source>
        <dbReference type="ARBA" id="ARBA00022553"/>
    </source>
</evidence>
<dbReference type="InterPro" id="IPR000906">
    <property type="entry name" value="ZU5_dom"/>
</dbReference>
<evidence type="ECO:0000256" key="1">
    <source>
        <dbReference type="ARBA" id="ARBA00004370"/>
    </source>
</evidence>